<dbReference type="HOGENOM" id="CLU_2385792_0_0_1"/>
<evidence type="ECO:0000313" key="2">
    <source>
        <dbReference type="Proteomes" id="UP000030706"/>
    </source>
</evidence>
<gene>
    <name evidence="1" type="ORF">M438DRAFT_95905</name>
</gene>
<keyword evidence="2" id="KW-1185">Reference proteome</keyword>
<organism evidence="1 2">
    <name type="scientific">Aureobasidium pullulans EXF-150</name>
    <dbReference type="NCBI Taxonomy" id="1043002"/>
    <lineage>
        <taxon>Eukaryota</taxon>
        <taxon>Fungi</taxon>
        <taxon>Dikarya</taxon>
        <taxon>Ascomycota</taxon>
        <taxon>Pezizomycotina</taxon>
        <taxon>Dothideomycetes</taxon>
        <taxon>Dothideomycetidae</taxon>
        <taxon>Dothideales</taxon>
        <taxon>Saccotheciaceae</taxon>
        <taxon>Aureobasidium</taxon>
    </lineage>
</organism>
<sequence length="94" mass="10781">MNTIALLHNSLPDTLIQCEKHHIPLDISCHHPVLEKSGGRGWTSNSQKNPRGRSFGWSSEFQGFPGRCFVARRKCLMSCLCIRKSWCRRSIRVD</sequence>
<protein>
    <submittedName>
        <fullName evidence="1">Uncharacterized protein</fullName>
    </submittedName>
</protein>
<evidence type="ECO:0000313" key="1">
    <source>
        <dbReference type="EMBL" id="KEQ81101.1"/>
    </source>
</evidence>
<proteinExistence type="predicted"/>
<accession>A0A074Y2I1</accession>
<dbReference type="GeneID" id="40752742"/>
<reference evidence="1 2" key="1">
    <citation type="journal article" date="2014" name="BMC Genomics">
        <title>Genome sequencing of four Aureobasidium pullulans varieties: biotechnological potential, stress tolerance, and description of new species.</title>
        <authorList>
            <person name="Gostin Ar C."/>
            <person name="Ohm R.A."/>
            <person name="Kogej T."/>
            <person name="Sonjak S."/>
            <person name="Turk M."/>
            <person name="Zajc J."/>
            <person name="Zalar P."/>
            <person name="Grube M."/>
            <person name="Sun H."/>
            <person name="Han J."/>
            <person name="Sharma A."/>
            <person name="Chiniquy J."/>
            <person name="Ngan C.Y."/>
            <person name="Lipzen A."/>
            <person name="Barry K."/>
            <person name="Grigoriev I.V."/>
            <person name="Gunde-Cimerman N."/>
        </authorList>
    </citation>
    <scope>NUCLEOTIDE SEQUENCE [LARGE SCALE GENOMIC DNA]</scope>
    <source>
        <strain evidence="1 2">EXF-150</strain>
    </source>
</reference>
<dbReference type="Proteomes" id="UP000030706">
    <property type="component" value="Unassembled WGS sequence"/>
</dbReference>
<name>A0A074Y2I1_AURPU</name>
<dbReference type="RefSeq" id="XP_029757288.1">
    <property type="nucleotide sequence ID" value="XM_029910436.1"/>
</dbReference>
<dbReference type="EMBL" id="KL584993">
    <property type="protein sequence ID" value="KEQ81101.1"/>
    <property type="molecule type" value="Genomic_DNA"/>
</dbReference>
<dbReference type="AlphaFoldDB" id="A0A074Y2I1"/>